<evidence type="ECO:0000256" key="4">
    <source>
        <dbReference type="ARBA" id="ARBA00022692"/>
    </source>
</evidence>
<feature type="transmembrane region" description="Helical" evidence="7">
    <location>
        <begin position="207"/>
        <end position="225"/>
    </location>
</feature>
<feature type="domain" description="VTT" evidence="8">
    <location>
        <begin position="83"/>
        <end position="199"/>
    </location>
</feature>
<keyword evidence="4 7" id="KW-0812">Transmembrane</keyword>
<dbReference type="InterPro" id="IPR015414">
    <property type="entry name" value="TMEM64"/>
</dbReference>
<dbReference type="InterPro" id="IPR032816">
    <property type="entry name" value="VTT_dom"/>
</dbReference>
<keyword evidence="12" id="KW-1185">Reference proteome</keyword>
<dbReference type="EMBL" id="VDMQ01000002">
    <property type="protein sequence ID" value="TNM56966.1"/>
    <property type="molecule type" value="Genomic_DNA"/>
</dbReference>
<evidence type="ECO:0000313" key="10">
    <source>
        <dbReference type="EMBL" id="TNM56966.1"/>
    </source>
</evidence>
<evidence type="ECO:0000256" key="7">
    <source>
        <dbReference type="RuleBase" id="RU366058"/>
    </source>
</evidence>
<dbReference type="Pfam" id="PF09335">
    <property type="entry name" value="VTT_dom"/>
    <property type="match status" value="1"/>
</dbReference>
<reference evidence="9" key="4">
    <citation type="submission" date="2024-05" db="EMBL/GenBank/DDBJ databases">
        <authorList>
            <person name="Sun Q."/>
            <person name="Zhou Y."/>
        </authorList>
    </citation>
    <scope>NUCLEOTIDE SEQUENCE</scope>
    <source>
        <strain evidence="9">CGMCC 1.15472</strain>
    </source>
</reference>
<gene>
    <name evidence="10" type="ORF">FHQ09_05205</name>
    <name evidence="9" type="ORF">GCM10010974_16660</name>
</gene>
<feature type="transmembrane region" description="Helical" evidence="7">
    <location>
        <begin position="60"/>
        <end position="83"/>
    </location>
</feature>
<evidence type="ECO:0000313" key="12">
    <source>
        <dbReference type="Proteomes" id="UP000632322"/>
    </source>
</evidence>
<evidence type="ECO:0000256" key="5">
    <source>
        <dbReference type="ARBA" id="ARBA00022989"/>
    </source>
</evidence>
<keyword evidence="3 7" id="KW-1003">Cell membrane</keyword>
<accession>A0A5C4X5D1</accession>
<keyword evidence="5 7" id="KW-1133">Transmembrane helix</keyword>
<evidence type="ECO:0000256" key="6">
    <source>
        <dbReference type="ARBA" id="ARBA00023136"/>
    </source>
</evidence>
<dbReference type="GO" id="GO:0005886">
    <property type="term" value="C:plasma membrane"/>
    <property type="evidence" value="ECO:0007669"/>
    <property type="project" value="UniProtKB-SubCell"/>
</dbReference>
<feature type="transmembrane region" description="Helical" evidence="7">
    <location>
        <begin position="179"/>
        <end position="201"/>
    </location>
</feature>
<dbReference type="AlphaFoldDB" id="A0A5C4X5D1"/>
<name>A0A5C4X5D1_9MICO</name>
<reference evidence="10 11" key="3">
    <citation type="submission" date="2019-06" db="EMBL/GenBank/DDBJ databases">
        <authorList>
            <person name="Mardanova A.M."/>
            <person name="Pudova D.S."/>
            <person name="Shagimardanova E.I."/>
            <person name="Gogoleva N.E."/>
            <person name="Lutfullin M.T."/>
            <person name="Hadieva G.F."/>
            <person name="Sharipova M.R."/>
        </authorList>
    </citation>
    <scope>NUCLEOTIDE SEQUENCE [LARGE SCALE GENOMIC DNA]</scope>
    <source>
        <strain evidence="10 11">MG-1</strain>
    </source>
</reference>
<feature type="transmembrane region" description="Helical" evidence="7">
    <location>
        <begin position="28"/>
        <end position="48"/>
    </location>
</feature>
<evidence type="ECO:0000256" key="3">
    <source>
        <dbReference type="ARBA" id="ARBA00022475"/>
    </source>
</evidence>
<reference evidence="9" key="1">
    <citation type="journal article" date="2014" name="Int. J. Syst. Evol. Microbiol.">
        <title>Complete genome of a new Firmicutes species belonging to the dominant human colonic microbiota ('Ruminococcus bicirculans') reveals two chromosomes and a selective capacity to utilize plant glucans.</title>
        <authorList>
            <consortium name="NISC Comparative Sequencing Program"/>
            <person name="Wegmann U."/>
            <person name="Louis P."/>
            <person name="Goesmann A."/>
            <person name="Henrissat B."/>
            <person name="Duncan S.H."/>
            <person name="Flint H.J."/>
        </authorList>
    </citation>
    <scope>NUCLEOTIDE SEQUENCE</scope>
    <source>
        <strain evidence="9">CGMCC 1.15472</strain>
    </source>
</reference>
<sequence>MPGHEDASPAEWSHRPRSGHWRLDWPTILRNIALALVVLAGVWAVFNVRLPSVDVLQADIAAAGFWGFAVFVLIYMAVAATPIPVTIMATAGGLIYGLPFGTILSMVGVVAGCWIGYWIARALGRDTVLRLLGSHAETIESKLTGGGFYAVCTLRLMPGFPYWPVNYGSGALGIDNRTFLSATIISSLPGQLSLVAVGAFIGEPNVLNGIGVGISWALVITLTIITMRRWKRTRDAEHAQAETPEVPES</sequence>
<dbReference type="Proteomes" id="UP000632322">
    <property type="component" value="Unassembled WGS sequence"/>
</dbReference>
<evidence type="ECO:0000313" key="9">
    <source>
        <dbReference type="EMBL" id="GGC34890.1"/>
    </source>
</evidence>
<keyword evidence="6 7" id="KW-0472">Membrane</keyword>
<dbReference type="Proteomes" id="UP000314223">
    <property type="component" value="Unassembled WGS sequence"/>
</dbReference>
<protein>
    <recommendedName>
        <fullName evidence="7">TVP38/TMEM64 family membrane protein</fullName>
    </recommendedName>
</protein>
<dbReference type="EMBL" id="BMJG01000004">
    <property type="protein sequence ID" value="GGC34890.1"/>
    <property type="molecule type" value="Genomic_DNA"/>
</dbReference>
<comment type="caution">
    <text evidence="10">The sequence shown here is derived from an EMBL/GenBank/DDBJ whole genome shotgun (WGS) entry which is preliminary data.</text>
</comment>
<dbReference type="RefSeq" id="WP_139467756.1">
    <property type="nucleotide sequence ID" value="NZ_BMJG01000004.1"/>
</dbReference>
<evidence type="ECO:0000259" key="8">
    <source>
        <dbReference type="Pfam" id="PF09335"/>
    </source>
</evidence>
<organism evidence="10 11">
    <name type="scientific">Brevibacterium sediminis</name>
    <dbReference type="NCBI Taxonomy" id="1857024"/>
    <lineage>
        <taxon>Bacteria</taxon>
        <taxon>Bacillati</taxon>
        <taxon>Actinomycetota</taxon>
        <taxon>Actinomycetes</taxon>
        <taxon>Micrococcales</taxon>
        <taxon>Brevibacteriaceae</taxon>
        <taxon>Brevibacterium</taxon>
    </lineage>
</organism>
<proteinExistence type="inferred from homology"/>
<feature type="transmembrane region" description="Helical" evidence="7">
    <location>
        <begin position="95"/>
        <end position="120"/>
    </location>
</feature>
<comment type="similarity">
    <text evidence="2 7">Belongs to the TVP38/TMEM64 family.</text>
</comment>
<comment type="subcellular location">
    <subcellularLocation>
        <location evidence="1 7">Cell membrane</location>
        <topology evidence="1 7">Multi-pass membrane protein</topology>
    </subcellularLocation>
</comment>
<evidence type="ECO:0000256" key="1">
    <source>
        <dbReference type="ARBA" id="ARBA00004651"/>
    </source>
</evidence>
<dbReference type="PANTHER" id="PTHR12677:SF59">
    <property type="entry name" value="GOLGI APPARATUS MEMBRANE PROTEIN TVP38-RELATED"/>
    <property type="match status" value="1"/>
</dbReference>
<evidence type="ECO:0000313" key="11">
    <source>
        <dbReference type="Proteomes" id="UP000314223"/>
    </source>
</evidence>
<dbReference type="PANTHER" id="PTHR12677">
    <property type="entry name" value="GOLGI APPARATUS MEMBRANE PROTEIN TVP38-RELATED"/>
    <property type="match status" value="1"/>
</dbReference>
<evidence type="ECO:0000256" key="2">
    <source>
        <dbReference type="ARBA" id="ARBA00008640"/>
    </source>
</evidence>
<reference evidence="12" key="2">
    <citation type="journal article" date="2019" name="Int. J. Syst. Evol. Microbiol.">
        <title>The Global Catalogue of Microorganisms (GCM) 10K type strain sequencing project: providing services to taxonomists for standard genome sequencing and annotation.</title>
        <authorList>
            <consortium name="The Broad Institute Genomics Platform"/>
            <consortium name="The Broad Institute Genome Sequencing Center for Infectious Disease"/>
            <person name="Wu L."/>
            <person name="Ma J."/>
        </authorList>
    </citation>
    <scope>NUCLEOTIDE SEQUENCE [LARGE SCALE GENOMIC DNA]</scope>
    <source>
        <strain evidence="12">CGMCC 1.15472</strain>
    </source>
</reference>